<keyword evidence="2" id="KW-1185">Reference proteome</keyword>
<proteinExistence type="predicted"/>
<dbReference type="STRING" id="69974.MPLDJ20_120571"/>
<accession>A0A090G540</accession>
<gene>
    <name evidence="1" type="ORF">MPL3356_60263</name>
</gene>
<reference evidence="2" key="1">
    <citation type="submission" date="2014-08" db="EMBL/GenBank/DDBJ databases">
        <authorList>
            <person name="Moulin L."/>
        </authorList>
    </citation>
    <scope>NUCLEOTIDE SEQUENCE [LARGE SCALE GENOMIC DNA]</scope>
</reference>
<evidence type="ECO:0000313" key="2">
    <source>
        <dbReference type="Proteomes" id="UP000045285"/>
    </source>
</evidence>
<name>A0A090G540_MESPL</name>
<dbReference type="EMBL" id="CCMZ01000056">
    <property type="protein sequence ID" value="CDX26148.1"/>
    <property type="molecule type" value="Genomic_DNA"/>
</dbReference>
<dbReference type="Proteomes" id="UP000045285">
    <property type="component" value="Unassembled WGS sequence"/>
</dbReference>
<sequence>MRFMAAMKFRFRPEAESLWQASLFGLSGSVSCYWPAAGPARFDKVWMHVVAPEPQHTSGRHAL</sequence>
<evidence type="ECO:0000313" key="1">
    <source>
        <dbReference type="EMBL" id="CDX26148.1"/>
    </source>
</evidence>
<dbReference type="AlphaFoldDB" id="A0A090G540"/>
<protein>
    <submittedName>
        <fullName evidence="1">Uncharacterized protein</fullName>
    </submittedName>
</protein>
<organism evidence="1 2">
    <name type="scientific">Mesorhizobium plurifarium</name>
    <dbReference type="NCBI Taxonomy" id="69974"/>
    <lineage>
        <taxon>Bacteria</taxon>
        <taxon>Pseudomonadati</taxon>
        <taxon>Pseudomonadota</taxon>
        <taxon>Alphaproteobacteria</taxon>
        <taxon>Hyphomicrobiales</taxon>
        <taxon>Phyllobacteriaceae</taxon>
        <taxon>Mesorhizobium</taxon>
    </lineage>
</organism>
<dbReference type="PROSITE" id="PS51257">
    <property type="entry name" value="PROKAR_LIPOPROTEIN"/>
    <property type="match status" value="1"/>
</dbReference>